<feature type="compositionally biased region" description="Basic residues" evidence="1">
    <location>
        <begin position="154"/>
        <end position="169"/>
    </location>
</feature>
<dbReference type="Gene3D" id="1.10.287.110">
    <property type="entry name" value="DnaJ domain"/>
    <property type="match status" value="1"/>
</dbReference>
<dbReference type="EMBL" id="JBANAX010000314">
    <property type="protein sequence ID" value="KAL1214403.1"/>
    <property type="molecule type" value="Genomic_DNA"/>
</dbReference>
<dbReference type="PROSITE" id="PS50076">
    <property type="entry name" value="DNAJ_2"/>
    <property type="match status" value="1"/>
</dbReference>
<keyword evidence="4" id="KW-1185">Reference proteome</keyword>
<evidence type="ECO:0000313" key="4">
    <source>
        <dbReference type="Proteomes" id="UP001558713"/>
    </source>
</evidence>
<dbReference type="AlphaFoldDB" id="A0ABD1B783"/>
<gene>
    <name evidence="3" type="ORF">V5N11_016069</name>
</gene>
<protein>
    <submittedName>
        <fullName evidence="3">Chaperone protein dnaJ 49</fullName>
    </submittedName>
</protein>
<evidence type="ECO:0000259" key="2">
    <source>
        <dbReference type="PROSITE" id="PS50076"/>
    </source>
</evidence>
<dbReference type="PANTHER" id="PTHR44137">
    <property type="entry name" value="BNAC03G44070D PROTEIN"/>
    <property type="match status" value="1"/>
</dbReference>
<feature type="compositionally biased region" description="Low complexity" evidence="1">
    <location>
        <begin position="173"/>
        <end position="186"/>
    </location>
</feature>
<dbReference type="PRINTS" id="PR00625">
    <property type="entry name" value="JDOMAIN"/>
</dbReference>
<accession>A0ABD1B783</accession>
<dbReference type="SMART" id="SM00271">
    <property type="entry name" value="DnaJ"/>
    <property type="match status" value="1"/>
</dbReference>
<dbReference type="Proteomes" id="UP001558713">
    <property type="component" value="Unassembled WGS sequence"/>
</dbReference>
<sequence>MKYDSAMEYYKDEAISAREIAKRNFLANDVAGAKRYAMEAQFLYPELDGIAKMVATFVVLLSAQIIILGGIDYYGILGLNPQADDATVKKRYKELVLMVHPDKNKSPGGAEAFAFLEQARGVLSDKAKRAAYDLKRNVALYEGGGASSSSRTKASGKRAKAKTSKRGRKRASEASAASSTSAHRTSVGGVVTGNKNSVLAAQTGSRKDEVLCIEYNKRRKVTNIASCSAAKTENELQALTIDVPGPYLCDFDKDRSEKSFRDNQIWACYDITEGMPRSYVKIDNVISVDPFEVCISRLTSVTNGELNSTKSLGSKSCGDFRVWKTQICSSTHMFSHNVNLAKGHGDFVIYPRKGDVWALFRNWSPDFDYLTDYEIVEVVEGYTEENGVLVVPLFKVAGFKAVFHHHLDPKETTRFLKDDISRFSHKIPAYVLAHRSWYTQRLHTARPSSNTVTASLGY</sequence>
<dbReference type="InterPro" id="IPR001623">
    <property type="entry name" value="DnaJ_domain"/>
</dbReference>
<dbReference type="PANTHER" id="PTHR44137:SF58">
    <property type="entry name" value="J DOMAIN-CONTAINING PROTEIN"/>
    <property type="match status" value="1"/>
</dbReference>
<proteinExistence type="predicted"/>
<dbReference type="InterPro" id="IPR036869">
    <property type="entry name" value="J_dom_sf"/>
</dbReference>
<comment type="caution">
    <text evidence="3">The sequence shown here is derived from an EMBL/GenBank/DDBJ whole genome shotgun (WGS) entry which is preliminary data.</text>
</comment>
<evidence type="ECO:0000313" key="3">
    <source>
        <dbReference type="EMBL" id="KAL1214403.1"/>
    </source>
</evidence>
<dbReference type="InterPro" id="IPR024593">
    <property type="entry name" value="DUF3444"/>
</dbReference>
<evidence type="ECO:0000256" key="1">
    <source>
        <dbReference type="SAM" id="MobiDB-lite"/>
    </source>
</evidence>
<dbReference type="CDD" id="cd06257">
    <property type="entry name" value="DnaJ"/>
    <property type="match status" value="1"/>
</dbReference>
<dbReference type="Pfam" id="PF11926">
    <property type="entry name" value="DUF3444"/>
    <property type="match status" value="1"/>
</dbReference>
<reference evidence="3 4" key="1">
    <citation type="submission" date="2024-04" db="EMBL/GenBank/DDBJ databases">
        <title>Genome assembly C_amara_ONT_v2.</title>
        <authorList>
            <person name="Yant L."/>
            <person name="Moore C."/>
            <person name="Slenker M."/>
        </authorList>
    </citation>
    <scope>NUCLEOTIDE SEQUENCE [LARGE SCALE GENOMIC DNA]</scope>
    <source>
        <tissue evidence="3">Leaf</tissue>
    </source>
</reference>
<dbReference type="SUPFAM" id="SSF46565">
    <property type="entry name" value="Chaperone J-domain"/>
    <property type="match status" value="1"/>
</dbReference>
<organism evidence="3 4">
    <name type="scientific">Cardamine amara subsp. amara</name>
    <dbReference type="NCBI Taxonomy" id="228776"/>
    <lineage>
        <taxon>Eukaryota</taxon>
        <taxon>Viridiplantae</taxon>
        <taxon>Streptophyta</taxon>
        <taxon>Embryophyta</taxon>
        <taxon>Tracheophyta</taxon>
        <taxon>Spermatophyta</taxon>
        <taxon>Magnoliopsida</taxon>
        <taxon>eudicotyledons</taxon>
        <taxon>Gunneridae</taxon>
        <taxon>Pentapetalae</taxon>
        <taxon>rosids</taxon>
        <taxon>malvids</taxon>
        <taxon>Brassicales</taxon>
        <taxon>Brassicaceae</taxon>
        <taxon>Cardamineae</taxon>
        <taxon>Cardamine</taxon>
    </lineage>
</organism>
<dbReference type="Pfam" id="PF00226">
    <property type="entry name" value="DnaJ"/>
    <property type="match status" value="1"/>
</dbReference>
<feature type="region of interest" description="Disordered" evidence="1">
    <location>
        <begin position="143"/>
        <end position="189"/>
    </location>
</feature>
<feature type="domain" description="J" evidence="2">
    <location>
        <begin position="72"/>
        <end position="136"/>
    </location>
</feature>
<name>A0ABD1B783_CARAN</name>